<sequence>MKTIITCCTLLICSIGLAQNLEVVGTAKINSLTKNNSASEVIVKLPDGKLGTRDVSSLPTGGGGGGTSSFFVGGGSSFNGFGTGDNFVPMTNSVRTNTYDGSKTRIHMAGVLTKFEGSIADFTTAGSYTFHVMKNGSATTLTCIITGASTLSCLDSSHCVSFDEGDYIAVRFTGSGATNRPGRWSAVYTPGGTCP</sequence>
<dbReference type="STRING" id="1605367.AFM12_14235"/>
<proteinExistence type="predicted"/>
<feature type="signal peptide" evidence="1">
    <location>
        <begin position="1"/>
        <end position="18"/>
    </location>
</feature>
<evidence type="ECO:0000256" key="1">
    <source>
        <dbReference type="SAM" id="SignalP"/>
    </source>
</evidence>
<gene>
    <name evidence="2" type="ORF">AFM12_14235</name>
</gene>
<evidence type="ECO:0000313" key="2">
    <source>
        <dbReference type="EMBL" id="KPM47637.1"/>
    </source>
</evidence>
<name>A0A0P7C0V0_9BACT</name>
<dbReference type="Proteomes" id="UP000050454">
    <property type="component" value="Unassembled WGS sequence"/>
</dbReference>
<reference evidence="2 3" key="1">
    <citation type="submission" date="2015-07" db="EMBL/GenBank/DDBJ databases">
        <title>The draft genome sequence of Leadbetterella sp. JN14-9.</title>
        <authorList>
            <person name="Liu Y."/>
            <person name="Du J."/>
            <person name="Shao Z."/>
        </authorList>
    </citation>
    <scope>NUCLEOTIDE SEQUENCE [LARGE SCALE GENOMIC DNA]</scope>
    <source>
        <strain evidence="2 3">JN14-9</strain>
    </source>
</reference>
<comment type="caution">
    <text evidence="2">The sequence shown here is derived from an EMBL/GenBank/DDBJ whole genome shotgun (WGS) entry which is preliminary data.</text>
</comment>
<organism evidence="2 3">
    <name type="scientific">Jiulongibacter sediminis</name>
    <dbReference type="NCBI Taxonomy" id="1605367"/>
    <lineage>
        <taxon>Bacteria</taxon>
        <taxon>Pseudomonadati</taxon>
        <taxon>Bacteroidota</taxon>
        <taxon>Cytophagia</taxon>
        <taxon>Cytophagales</taxon>
        <taxon>Leadbetterellaceae</taxon>
        <taxon>Jiulongibacter</taxon>
    </lineage>
</organism>
<feature type="chain" id="PRO_5006136418" evidence="1">
    <location>
        <begin position="19"/>
        <end position="195"/>
    </location>
</feature>
<keyword evidence="3" id="KW-1185">Reference proteome</keyword>
<keyword evidence="1" id="KW-0732">Signal</keyword>
<dbReference type="EMBL" id="LGTQ01000010">
    <property type="protein sequence ID" value="KPM47637.1"/>
    <property type="molecule type" value="Genomic_DNA"/>
</dbReference>
<dbReference type="AlphaFoldDB" id="A0A0P7C0V0"/>
<evidence type="ECO:0000313" key="3">
    <source>
        <dbReference type="Proteomes" id="UP000050454"/>
    </source>
</evidence>
<protein>
    <submittedName>
        <fullName evidence="2">Uncharacterized protein</fullName>
    </submittedName>
</protein>
<dbReference type="RefSeq" id="WP_055149381.1">
    <property type="nucleotide sequence ID" value="NZ_JXSZ01000010.1"/>
</dbReference>
<accession>A0A0P7C0V0</accession>